<gene>
    <name evidence="2" type="ORF">PMAYCL1PPCAC_00250</name>
</gene>
<dbReference type="AlphaFoldDB" id="A0AAN4Z2J3"/>
<feature type="non-terminal residue" evidence="2">
    <location>
        <position position="114"/>
    </location>
</feature>
<dbReference type="InterPro" id="IPR001283">
    <property type="entry name" value="CRISP-related"/>
</dbReference>
<evidence type="ECO:0000313" key="3">
    <source>
        <dbReference type="Proteomes" id="UP001328107"/>
    </source>
</evidence>
<sequence length="114" mass="12437">TWDCKLEKAAAAVASTCQLPKRTRGQNTHFPTIHQATAELMASSGLISSAATLWSSEFDEFTYGWPSVNYTVPIALYDRISEATQMALAETKRVGCSVALCDSKHSALVVCMYK</sequence>
<dbReference type="InterPro" id="IPR014044">
    <property type="entry name" value="CAP_dom"/>
</dbReference>
<organism evidence="2 3">
    <name type="scientific">Pristionchus mayeri</name>
    <dbReference type="NCBI Taxonomy" id="1317129"/>
    <lineage>
        <taxon>Eukaryota</taxon>
        <taxon>Metazoa</taxon>
        <taxon>Ecdysozoa</taxon>
        <taxon>Nematoda</taxon>
        <taxon>Chromadorea</taxon>
        <taxon>Rhabditida</taxon>
        <taxon>Rhabditina</taxon>
        <taxon>Diplogasteromorpha</taxon>
        <taxon>Diplogasteroidea</taxon>
        <taxon>Neodiplogasteridae</taxon>
        <taxon>Pristionchus</taxon>
    </lineage>
</organism>
<evidence type="ECO:0000259" key="1">
    <source>
        <dbReference type="SMART" id="SM00198"/>
    </source>
</evidence>
<comment type="caution">
    <text evidence="2">The sequence shown here is derived from an EMBL/GenBank/DDBJ whole genome shotgun (WGS) entry which is preliminary data.</text>
</comment>
<dbReference type="InterPro" id="IPR035940">
    <property type="entry name" value="CAP_sf"/>
</dbReference>
<keyword evidence="3" id="KW-1185">Reference proteome</keyword>
<dbReference type="PANTHER" id="PTHR10334">
    <property type="entry name" value="CYSTEINE-RICH SECRETORY PROTEIN-RELATED"/>
    <property type="match status" value="1"/>
</dbReference>
<protein>
    <recommendedName>
        <fullName evidence="1">SCP domain-containing protein</fullName>
    </recommendedName>
</protein>
<dbReference type="SMART" id="SM00198">
    <property type="entry name" value="SCP"/>
    <property type="match status" value="1"/>
</dbReference>
<feature type="non-terminal residue" evidence="2">
    <location>
        <position position="1"/>
    </location>
</feature>
<feature type="domain" description="SCP" evidence="1">
    <location>
        <begin position="1"/>
        <end position="114"/>
    </location>
</feature>
<dbReference type="Pfam" id="PF00188">
    <property type="entry name" value="CAP"/>
    <property type="match status" value="1"/>
</dbReference>
<reference evidence="3" key="1">
    <citation type="submission" date="2022-10" db="EMBL/GenBank/DDBJ databases">
        <title>Genome assembly of Pristionchus species.</title>
        <authorList>
            <person name="Yoshida K."/>
            <person name="Sommer R.J."/>
        </authorList>
    </citation>
    <scope>NUCLEOTIDE SEQUENCE [LARGE SCALE GENOMIC DNA]</scope>
    <source>
        <strain evidence="3">RS5460</strain>
    </source>
</reference>
<dbReference type="EMBL" id="BTRK01000001">
    <property type="protein sequence ID" value="GMR30055.1"/>
    <property type="molecule type" value="Genomic_DNA"/>
</dbReference>
<evidence type="ECO:0000313" key="2">
    <source>
        <dbReference type="EMBL" id="GMR30055.1"/>
    </source>
</evidence>
<dbReference type="SUPFAM" id="SSF55797">
    <property type="entry name" value="PR-1-like"/>
    <property type="match status" value="1"/>
</dbReference>
<name>A0AAN4Z2J3_9BILA</name>
<dbReference type="Gene3D" id="3.40.33.10">
    <property type="entry name" value="CAP"/>
    <property type="match status" value="1"/>
</dbReference>
<dbReference type="CDD" id="cd05380">
    <property type="entry name" value="CAP_euk"/>
    <property type="match status" value="1"/>
</dbReference>
<proteinExistence type="predicted"/>
<dbReference type="Proteomes" id="UP001328107">
    <property type="component" value="Unassembled WGS sequence"/>
</dbReference>
<accession>A0AAN4Z2J3</accession>